<reference evidence="1" key="1">
    <citation type="submission" date="2021-01" db="UniProtKB">
        <authorList>
            <consortium name="EnsemblPlants"/>
        </authorList>
    </citation>
    <scope>IDENTIFICATION</scope>
</reference>
<organism evidence="1 2">
    <name type="scientific">Kalanchoe fedtschenkoi</name>
    <name type="common">Lavender scallops</name>
    <name type="synonym">South American air plant</name>
    <dbReference type="NCBI Taxonomy" id="63787"/>
    <lineage>
        <taxon>Eukaryota</taxon>
        <taxon>Viridiplantae</taxon>
        <taxon>Streptophyta</taxon>
        <taxon>Embryophyta</taxon>
        <taxon>Tracheophyta</taxon>
        <taxon>Spermatophyta</taxon>
        <taxon>Magnoliopsida</taxon>
        <taxon>eudicotyledons</taxon>
        <taxon>Gunneridae</taxon>
        <taxon>Pentapetalae</taxon>
        <taxon>Saxifragales</taxon>
        <taxon>Crassulaceae</taxon>
        <taxon>Kalanchoe</taxon>
    </lineage>
</organism>
<evidence type="ECO:0000313" key="2">
    <source>
        <dbReference type="Proteomes" id="UP000594263"/>
    </source>
</evidence>
<dbReference type="AlphaFoldDB" id="A0A7N0VFA5"/>
<dbReference type="Gramene" id="Kaladp0671s0022.1.v1.1">
    <property type="protein sequence ID" value="Kaladp0671s0022.1.v1.1"/>
    <property type="gene ID" value="Kaladp0671s0022.v1.1"/>
</dbReference>
<protein>
    <submittedName>
        <fullName evidence="1">Uncharacterized protein</fullName>
    </submittedName>
</protein>
<sequence length="83" mass="8946">MIELQRGSGICPGCAAGRVLYGMLGAGQRLLSGFWREICEVALASFASQERTQVGLERRKITSSNSNHEANPKCVTTPFDCVA</sequence>
<dbReference type="Proteomes" id="UP000594263">
    <property type="component" value="Unplaced"/>
</dbReference>
<keyword evidence="2" id="KW-1185">Reference proteome</keyword>
<evidence type="ECO:0000313" key="1">
    <source>
        <dbReference type="EnsemblPlants" id="Kaladp0671s0022.1.v1.1"/>
    </source>
</evidence>
<dbReference type="EnsemblPlants" id="Kaladp0671s0022.1.v1.1">
    <property type="protein sequence ID" value="Kaladp0671s0022.1.v1.1"/>
    <property type="gene ID" value="Kaladp0671s0022.v1.1"/>
</dbReference>
<proteinExistence type="predicted"/>
<accession>A0A7N0VFA5</accession>
<name>A0A7N0VFA5_KALFE</name>